<dbReference type="AlphaFoldDB" id="A0A5C5XEE1"/>
<dbReference type="Proteomes" id="UP000316095">
    <property type="component" value="Unassembled WGS sequence"/>
</dbReference>
<dbReference type="OrthoDB" id="242313at2"/>
<organism evidence="2 3">
    <name type="scientific">Rubinisphaera italica</name>
    <dbReference type="NCBI Taxonomy" id="2527969"/>
    <lineage>
        <taxon>Bacteria</taxon>
        <taxon>Pseudomonadati</taxon>
        <taxon>Planctomycetota</taxon>
        <taxon>Planctomycetia</taxon>
        <taxon>Planctomycetales</taxon>
        <taxon>Planctomycetaceae</taxon>
        <taxon>Rubinisphaera</taxon>
    </lineage>
</organism>
<evidence type="ECO:0000313" key="3">
    <source>
        <dbReference type="Proteomes" id="UP000316095"/>
    </source>
</evidence>
<comment type="caution">
    <text evidence="2">The sequence shown here is derived from an EMBL/GenBank/DDBJ whole genome shotgun (WGS) entry which is preliminary data.</text>
</comment>
<dbReference type="Gene3D" id="1.25.40.10">
    <property type="entry name" value="Tetratricopeptide repeat domain"/>
    <property type="match status" value="2"/>
</dbReference>
<keyword evidence="3" id="KW-1185">Reference proteome</keyword>
<dbReference type="EMBL" id="SJPG01000001">
    <property type="protein sequence ID" value="TWT61164.1"/>
    <property type="molecule type" value="Genomic_DNA"/>
</dbReference>
<dbReference type="RefSeq" id="WP_146503190.1">
    <property type="nucleotide sequence ID" value="NZ_SJPG01000001.1"/>
</dbReference>
<proteinExistence type="predicted"/>
<protein>
    <recommendedName>
        <fullName evidence="4">SEC-C motif protein</fullName>
    </recommendedName>
</protein>
<dbReference type="InterPro" id="IPR011990">
    <property type="entry name" value="TPR-like_helical_dom_sf"/>
</dbReference>
<feature type="region of interest" description="Disordered" evidence="1">
    <location>
        <begin position="689"/>
        <end position="712"/>
    </location>
</feature>
<dbReference type="SUPFAM" id="SSF48452">
    <property type="entry name" value="TPR-like"/>
    <property type="match status" value="1"/>
</dbReference>
<evidence type="ECO:0000256" key="1">
    <source>
        <dbReference type="SAM" id="MobiDB-lite"/>
    </source>
</evidence>
<evidence type="ECO:0000313" key="2">
    <source>
        <dbReference type="EMBL" id="TWT61164.1"/>
    </source>
</evidence>
<reference evidence="2 3" key="1">
    <citation type="submission" date="2019-02" db="EMBL/GenBank/DDBJ databases">
        <title>Deep-cultivation of Planctomycetes and their phenomic and genomic characterization uncovers novel biology.</title>
        <authorList>
            <person name="Wiegand S."/>
            <person name="Jogler M."/>
            <person name="Boedeker C."/>
            <person name="Pinto D."/>
            <person name="Vollmers J."/>
            <person name="Rivas-Marin E."/>
            <person name="Kohn T."/>
            <person name="Peeters S.H."/>
            <person name="Heuer A."/>
            <person name="Rast P."/>
            <person name="Oberbeckmann S."/>
            <person name="Bunk B."/>
            <person name="Jeske O."/>
            <person name="Meyerdierks A."/>
            <person name="Storesund J.E."/>
            <person name="Kallscheuer N."/>
            <person name="Luecker S."/>
            <person name="Lage O.M."/>
            <person name="Pohl T."/>
            <person name="Merkel B.J."/>
            <person name="Hornburger P."/>
            <person name="Mueller R.-W."/>
            <person name="Bruemmer F."/>
            <person name="Labrenz M."/>
            <person name="Spormann A.M."/>
            <person name="Op Den Camp H."/>
            <person name="Overmann J."/>
            <person name="Amann R."/>
            <person name="Jetten M.S.M."/>
            <person name="Mascher T."/>
            <person name="Medema M.H."/>
            <person name="Devos D.P."/>
            <person name="Kaster A.-K."/>
            <person name="Ovreas L."/>
            <person name="Rohde M."/>
            <person name="Galperin M.Y."/>
            <person name="Jogler C."/>
        </authorList>
    </citation>
    <scope>NUCLEOTIDE SEQUENCE [LARGE SCALE GENOMIC DNA]</scope>
    <source>
        <strain evidence="2 3">Pan54</strain>
    </source>
</reference>
<dbReference type="Pfam" id="PF14559">
    <property type="entry name" value="TPR_19"/>
    <property type="match status" value="1"/>
</dbReference>
<sequence length="712" mass="80507">MSLDPYSLCPCESGKKLKFCCSDIASDMVKALQLHEGGQSKAALKILQKIYTSNPARAWVATSLAGVHLFLEDAASARETLQPLLQESPDHPLARILEATAALDLDGYEKARSVIHRAFTKGVKYHPEMIGSMAAGIASTLYEEEKLVSARQHLAFAMRFVRDEDRQQVFMRLLDFDGDQGVPYPLRGVHNLRPLNLEAEEEKIFRKSVGLSALGCWHEAAAVVSQLTKAHPENPELWYDIGLYQAWDGDQDQAAVSLHKAASFSDDFEFATSSETLAQLFDLEASQTSEVVRHYAVDSLSKVLTLFDEIPRLHRDDRLVGGEDSHGQISYTLLDRDPVSISDHETPDLKQLPVVIGVLVCADKAETQNSSAYCHMVVENEFVDEMQKLVQQALGSPLENYSAHTLEDITFSQWADYRGLYRQYYFDNETPARLRAEIGKKNWENILNEQWPNRPFAGLEGKTPQEARSIPELSYKLAAAINVLDSFADRYNYQIDVSALREKFGLPPQESFSVADEQELSACDVLEMLRIPIESLTDDQAAILLNRTQLIQHAGFTEKVLAEVLRREDVVELERMPQIWHAYIDLARDKYDREEALNRIEQAKVWAEKSGQKFEESLQWEMRQLQFLVIDPQDDTIIPFLEQMHHKYLRKLPELEEAITAYLNEHDIAPPWDTRGKILVAGASASSISQEMWPEETPQGSSGGKLWVPGQE</sequence>
<gene>
    <name evidence="2" type="ORF">Pan54_18990</name>
</gene>
<accession>A0A5C5XEE1</accession>
<name>A0A5C5XEE1_9PLAN</name>
<evidence type="ECO:0008006" key="4">
    <source>
        <dbReference type="Google" id="ProtNLM"/>
    </source>
</evidence>